<organism evidence="2 3">
    <name type="scientific">Didymella exigua CBS 183.55</name>
    <dbReference type="NCBI Taxonomy" id="1150837"/>
    <lineage>
        <taxon>Eukaryota</taxon>
        <taxon>Fungi</taxon>
        <taxon>Dikarya</taxon>
        <taxon>Ascomycota</taxon>
        <taxon>Pezizomycotina</taxon>
        <taxon>Dothideomycetes</taxon>
        <taxon>Pleosporomycetidae</taxon>
        <taxon>Pleosporales</taxon>
        <taxon>Pleosporineae</taxon>
        <taxon>Didymellaceae</taxon>
        <taxon>Didymella</taxon>
    </lineage>
</organism>
<evidence type="ECO:0000313" key="3">
    <source>
        <dbReference type="Proteomes" id="UP000800082"/>
    </source>
</evidence>
<gene>
    <name evidence="2" type="ORF">M421DRAFT_209291</name>
</gene>
<dbReference type="AlphaFoldDB" id="A0A6A5RE18"/>
<dbReference type="OrthoDB" id="3944128at2759"/>
<evidence type="ECO:0000256" key="1">
    <source>
        <dbReference type="SAM" id="MobiDB-lite"/>
    </source>
</evidence>
<accession>A0A6A5RE18</accession>
<dbReference type="EMBL" id="ML978976">
    <property type="protein sequence ID" value="KAF1926531.1"/>
    <property type="molecule type" value="Genomic_DNA"/>
</dbReference>
<evidence type="ECO:0000313" key="2">
    <source>
        <dbReference type="EMBL" id="KAF1926531.1"/>
    </source>
</evidence>
<name>A0A6A5RE18_9PLEO</name>
<reference evidence="2" key="1">
    <citation type="journal article" date="2020" name="Stud. Mycol.">
        <title>101 Dothideomycetes genomes: a test case for predicting lifestyles and emergence of pathogens.</title>
        <authorList>
            <person name="Haridas S."/>
            <person name="Albert R."/>
            <person name="Binder M."/>
            <person name="Bloem J."/>
            <person name="Labutti K."/>
            <person name="Salamov A."/>
            <person name="Andreopoulos B."/>
            <person name="Baker S."/>
            <person name="Barry K."/>
            <person name="Bills G."/>
            <person name="Bluhm B."/>
            <person name="Cannon C."/>
            <person name="Castanera R."/>
            <person name="Culley D."/>
            <person name="Daum C."/>
            <person name="Ezra D."/>
            <person name="Gonzalez J."/>
            <person name="Henrissat B."/>
            <person name="Kuo A."/>
            <person name="Liang C."/>
            <person name="Lipzen A."/>
            <person name="Lutzoni F."/>
            <person name="Magnuson J."/>
            <person name="Mondo S."/>
            <person name="Nolan M."/>
            <person name="Ohm R."/>
            <person name="Pangilinan J."/>
            <person name="Park H.-J."/>
            <person name="Ramirez L."/>
            <person name="Alfaro M."/>
            <person name="Sun H."/>
            <person name="Tritt A."/>
            <person name="Yoshinaga Y."/>
            <person name="Zwiers L.-H."/>
            <person name="Turgeon B."/>
            <person name="Goodwin S."/>
            <person name="Spatafora J."/>
            <person name="Crous P."/>
            <person name="Grigoriev I."/>
        </authorList>
    </citation>
    <scope>NUCLEOTIDE SEQUENCE</scope>
    <source>
        <strain evidence="2">CBS 183.55</strain>
    </source>
</reference>
<sequence>MTISWKPKVHGESSADGWETSTAGSNSIVRIGATVSDFDLTVPTTKKSHGSIASVATVDIGTIIQTLVPSTTWAIPTVHFEESASGWDDVKSTVHYESSATGFGGTTSETAHWESSATGWDQTGHHDLVPQSTRVKTVELTDDSWTKNLQPSQTVAPAGPQITNVPSKTITDFPPPPAITHDGVTLHLVAVTRKPTVTLPDGLVKSSFKLL</sequence>
<dbReference type="GeneID" id="54345852"/>
<dbReference type="Proteomes" id="UP000800082">
    <property type="component" value="Unassembled WGS sequence"/>
</dbReference>
<proteinExistence type="predicted"/>
<dbReference type="RefSeq" id="XP_033446783.1">
    <property type="nucleotide sequence ID" value="XM_033588205.1"/>
</dbReference>
<protein>
    <submittedName>
        <fullName evidence="2">Uncharacterized protein</fullName>
    </submittedName>
</protein>
<feature type="region of interest" description="Disordered" evidence="1">
    <location>
        <begin position="1"/>
        <end position="23"/>
    </location>
</feature>
<keyword evidence="3" id="KW-1185">Reference proteome</keyword>